<dbReference type="GO" id="GO:0003700">
    <property type="term" value="F:DNA-binding transcription factor activity"/>
    <property type="evidence" value="ECO:0007669"/>
    <property type="project" value="InterPro"/>
</dbReference>
<protein>
    <recommendedName>
        <fullName evidence="4">HTH marR-type domain-containing protein</fullName>
    </recommendedName>
</protein>
<evidence type="ECO:0000256" key="1">
    <source>
        <dbReference type="ARBA" id="ARBA00023015"/>
    </source>
</evidence>
<dbReference type="InterPro" id="IPR000835">
    <property type="entry name" value="HTH_MarR-typ"/>
</dbReference>
<dbReference type="EMBL" id="MHOR01000023">
    <property type="protein sequence ID" value="OGZ66829.1"/>
    <property type="molecule type" value="Genomic_DNA"/>
</dbReference>
<sequence>MSKRKKIIEEVINNFQVMKNKMHTKTMVSGSHAITNSQWCVLDIIDRNDNISIKEVSSILSISPSATTQLVNLLEVNNYVVRYVDPSDRRELNLTLSKKGKKHIVSIRKKHVAIVEELFYALNEKELKEYLKLQTKIISGLRPTA</sequence>
<dbReference type="AlphaFoldDB" id="A0A1G2HWN7"/>
<dbReference type="Pfam" id="PF12802">
    <property type="entry name" value="MarR_2"/>
    <property type="match status" value="1"/>
</dbReference>
<evidence type="ECO:0000256" key="2">
    <source>
        <dbReference type="ARBA" id="ARBA00023125"/>
    </source>
</evidence>
<keyword evidence="3" id="KW-0804">Transcription</keyword>
<evidence type="ECO:0000313" key="6">
    <source>
        <dbReference type="Proteomes" id="UP000178380"/>
    </source>
</evidence>
<organism evidence="5 6">
    <name type="scientific">Candidatus Staskawiczbacteria bacterium RIFCSPHIGHO2_02_FULL_34_10</name>
    <dbReference type="NCBI Taxonomy" id="1802205"/>
    <lineage>
        <taxon>Bacteria</taxon>
        <taxon>Candidatus Staskawicziibacteriota</taxon>
    </lineage>
</organism>
<dbReference type="STRING" id="1802205.A3C58_01120"/>
<evidence type="ECO:0000256" key="3">
    <source>
        <dbReference type="ARBA" id="ARBA00023163"/>
    </source>
</evidence>
<keyword evidence="1" id="KW-0805">Transcription regulation</keyword>
<dbReference type="GO" id="GO:0003677">
    <property type="term" value="F:DNA binding"/>
    <property type="evidence" value="ECO:0007669"/>
    <property type="project" value="UniProtKB-KW"/>
</dbReference>
<keyword evidence="2" id="KW-0238">DNA-binding</keyword>
<dbReference type="PANTHER" id="PTHR42756">
    <property type="entry name" value="TRANSCRIPTIONAL REGULATOR, MARR"/>
    <property type="match status" value="1"/>
</dbReference>
<dbReference type="InterPro" id="IPR036390">
    <property type="entry name" value="WH_DNA-bd_sf"/>
</dbReference>
<dbReference type="PANTHER" id="PTHR42756:SF1">
    <property type="entry name" value="TRANSCRIPTIONAL REPRESSOR OF EMRAB OPERON"/>
    <property type="match status" value="1"/>
</dbReference>
<reference evidence="5 6" key="1">
    <citation type="journal article" date="2016" name="Nat. Commun.">
        <title>Thousands of microbial genomes shed light on interconnected biogeochemical processes in an aquifer system.</title>
        <authorList>
            <person name="Anantharaman K."/>
            <person name="Brown C.T."/>
            <person name="Hug L.A."/>
            <person name="Sharon I."/>
            <person name="Castelle C.J."/>
            <person name="Probst A.J."/>
            <person name="Thomas B.C."/>
            <person name="Singh A."/>
            <person name="Wilkins M.J."/>
            <person name="Karaoz U."/>
            <person name="Brodie E.L."/>
            <person name="Williams K.H."/>
            <person name="Hubbard S.S."/>
            <person name="Banfield J.F."/>
        </authorList>
    </citation>
    <scope>NUCLEOTIDE SEQUENCE [LARGE SCALE GENOMIC DNA]</scope>
</reference>
<accession>A0A1G2HWN7</accession>
<feature type="domain" description="HTH marR-type" evidence="4">
    <location>
        <begin position="4"/>
        <end position="139"/>
    </location>
</feature>
<dbReference type="Gene3D" id="1.10.10.10">
    <property type="entry name" value="Winged helix-like DNA-binding domain superfamily/Winged helix DNA-binding domain"/>
    <property type="match status" value="1"/>
</dbReference>
<dbReference type="InterPro" id="IPR036388">
    <property type="entry name" value="WH-like_DNA-bd_sf"/>
</dbReference>
<evidence type="ECO:0000313" key="5">
    <source>
        <dbReference type="EMBL" id="OGZ66829.1"/>
    </source>
</evidence>
<gene>
    <name evidence="5" type="ORF">A3C58_01120</name>
</gene>
<comment type="caution">
    <text evidence="5">The sequence shown here is derived from an EMBL/GenBank/DDBJ whole genome shotgun (WGS) entry which is preliminary data.</text>
</comment>
<dbReference type="PROSITE" id="PS50995">
    <property type="entry name" value="HTH_MARR_2"/>
    <property type="match status" value="1"/>
</dbReference>
<name>A0A1G2HWN7_9BACT</name>
<proteinExistence type="predicted"/>
<dbReference type="SUPFAM" id="SSF46785">
    <property type="entry name" value="Winged helix' DNA-binding domain"/>
    <property type="match status" value="1"/>
</dbReference>
<evidence type="ECO:0000259" key="4">
    <source>
        <dbReference type="PROSITE" id="PS50995"/>
    </source>
</evidence>
<dbReference type="SMART" id="SM00347">
    <property type="entry name" value="HTH_MARR"/>
    <property type="match status" value="1"/>
</dbReference>
<dbReference type="Proteomes" id="UP000178380">
    <property type="component" value="Unassembled WGS sequence"/>
</dbReference>
<dbReference type="PRINTS" id="PR00598">
    <property type="entry name" value="HTHMARR"/>
</dbReference>